<evidence type="ECO:0000256" key="1">
    <source>
        <dbReference type="ARBA" id="ARBA00004328"/>
    </source>
</evidence>
<protein>
    <recommendedName>
        <fullName evidence="2">Matrix protein</fullName>
    </recommendedName>
</protein>
<evidence type="ECO:0000256" key="4">
    <source>
        <dbReference type="ARBA" id="ARBA00023311"/>
    </source>
</evidence>
<dbReference type="InterPro" id="IPR055413">
    <property type="entry name" value="Matrix_Paramyxo_C"/>
</dbReference>
<reference evidence="7" key="2">
    <citation type="submission" date="2024-02" db="EMBL/GenBank/DDBJ databases">
        <authorList>
            <person name="Hu B."/>
        </authorList>
    </citation>
    <scope>NUCLEOTIDE SEQUENCE</scope>
    <source>
        <strain evidence="7">9A/Kenya/19BR182KID/2019</strain>
    </source>
</reference>
<dbReference type="GO" id="GO:0019068">
    <property type="term" value="P:virion assembly"/>
    <property type="evidence" value="ECO:0007669"/>
    <property type="project" value="InterPro"/>
</dbReference>
<proteinExistence type="predicted"/>
<dbReference type="Gene3D" id="2.70.20.60">
    <property type="entry name" value="Viral matrix protein, C-terminal domain"/>
    <property type="match status" value="1"/>
</dbReference>
<evidence type="ECO:0000259" key="5">
    <source>
        <dbReference type="Pfam" id="PF00661"/>
    </source>
</evidence>
<comment type="subcellular location">
    <subcellularLocation>
        <location evidence="1">Virion</location>
    </subcellularLocation>
</comment>
<reference evidence="7" key="1">
    <citation type="journal article" date="2024" name="Microbiome">
        <title>Substantial viral diversity in bats and rodents from East Africa: insights into evolution, recombination, and cocirculation.</title>
        <authorList>
            <person name="Wang D."/>
            <person name="Yang X."/>
            <person name="Ren Z."/>
            <person name="Hu B."/>
            <person name="Zhao H."/>
            <person name="Yang K."/>
            <person name="Shi P."/>
            <person name="Zhang Z."/>
            <person name="Feng Q."/>
            <person name="Nawenja C.V."/>
            <person name="Obanda V."/>
            <person name="Robert K."/>
            <person name="Nalikka B."/>
            <person name="Waruhiu C.N."/>
            <person name="Ochola G.O."/>
            <person name="Onyuok S.O."/>
            <person name="Ochieng H."/>
            <person name="Li B."/>
            <person name="Zhu Y."/>
            <person name="Si H."/>
            <person name="Yin J."/>
            <person name="Kristiansen K."/>
            <person name="Jin X."/>
            <person name="Xu X."/>
            <person name="Xiao M."/>
            <person name="Agwanda B."/>
            <person name="Ommeh S."/>
            <person name="Li J."/>
            <person name="Shi Z.L."/>
        </authorList>
    </citation>
    <scope>NUCLEOTIDE SEQUENCE</scope>
    <source>
        <strain evidence="7">9A/Kenya/19BR182KID/2019</strain>
    </source>
</reference>
<dbReference type="InterPro" id="IPR042540">
    <property type="entry name" value="Matrix_N"/>
</dbReference>
<keyword evidence="4" id="KW-0468">Viral matrix protein</keyword>
<keyword evidence="3" id="KW-0946">Virion</keyword>
<dbReference type="Gene3D" id="2.70.20.50">
    <property type="entry name" value="Viral matrix protein, N-terminal domain"/>
    <property type="match status" value="1"/>
</dbReference>
<dbReference type="Pfam" id="PF23765">
    <property type="entry name" value="Matrix_Paramyxo_C"/>
    <property type="match status" value="1"/>
</dbReference>
<dbReference type="Pfam" id="PF00661">
    <property type="entry name" value="Matrix_Paramyxo_N"/>
    <property type="match status" value="1"/>
</dbReference>
<dbReference type="EMBL" id="PP712045">
    <property type="protein sequence ID" value="XBH24258.1"/>
    <property type="molecule type" value="Viral_cRNA"/>
</dbReference>
<name>A0AAU7E4E1_9MONO</name>
<feature type="domain" description="Matrix protein C-terminal Paramyxoviridae" evidence="6">
    <location>
        <begin position="177"/>
        <end position="334"/>
    </location>
</feature>
<evidence type="ECO:0000259" key="6">
    <source>
        <dbReference type="Pfam" id="PF23765"/>
    </source>
</evidence>
<evidence type="ECO:0000256" key="2">
    <source>
        <dbReference type="ARBA" id="ARBA00017678"/>
    </source>
</evidence>
<evidence type="ECO:0000313" key="7">
    <source>
        <dbReference type="EMBL" id="XBH24258.1"/>
    </source>
</evidence>
<accession>A0AAU7E4E1</accession>
<feature type="domain" description="Matrix protein N-terminal" evidence="5">
    <location>
        <begin position="9"/>
        <end position="173"/>
    </location>
</feature>
<dbReference type="GO" id="GO:0039660">
    <property type="term" value="F:structural constituent of virion"/>
    <property type="evidence" value="ECO:0007669"/>
    <property type="project" value="UniProtKB-KW"/>
</dbReference>
<dbReference type="InterPro" id="IPR042539">
    <property type="entry name" value="Matrix_C"/>
</dbReference>
<dbReference type="InterPro" id="IPR000982">
    <property type="entry name" value="Matrix_Paramyxo_N"/>
</dbReference>
<organism evidence="7">
    <name type="scientific">Dendromus rat paramyxovirus</name>
    <dbReference type="NCBI Taxonomy" id="3141873"/>
    <lineage>
        <taxon>Viruses</taxon>
        <taxon>Riboviria</taxon>
        <taxon>Orthornavirae</taxon>
        <taxon>Negarnaviricota</taxon>
        <taxon>Haploviricotina</taxon>
        <taxon>Monjiviricetes</taxon>
        <taxon>Mononegavirales</taxon>
        <taxon>Paramyxoviridae</taxon>
    </lineage>
</organism>
<evidence type="ECO:0000256" key="3">
    <source>
        <dbReference type="ARBA" id="ARBA00022844"/>
    </source>
</evidence>
<sequence>MDYSNSGSAEFLSKTWEDGGVLPPLDPEIDKFGHFIPKYRVINPGSDTRKTPGYMYLIVYGIVEEKNSLKDGGTKRRTFASFPLGVGKSTSHPQILLDAIVTLDITVRRTAGSSEMLVYGTSTIPSELTPWKNILTVGALFPAIKVCSNVDMIDITNPQRFRPTFLTITTLTDAGVYKVPKTILDFRMPNAVALNLLVELQVGTDLSTTGIKGVIDKDGNKVTTFMIHLGNFVRRNKKEYSVAYCKQKVDKMDLRFSLGAVGGLSFHVKVAGKMSKTLKAQLGYKSCICYSLMDTNPYLNKIMWQAECSIKKVTAVFQPSVPKEYKIYDDVLVDHTGKIMK</sequence>
<dbReference type="GO" id="GO:0044423">
    <property type="term" value="C:virion component"/>
    <property type="evidence" value="ECO:0007669"/>
    <property type="project" value="UniProtKB-KW"/>
</dbReference>